<dbReference type="PANTHER" id="PTHR13192:SF3">
    <property type="entry name" value="COBALAMIN TRAFFICKING PROTEIN CBLD"/>
    <property type="match status" value="1"/>
</dbReference>
<gene>
    <name evidence="1" type="ORF">C0Q70_10180</name>
</gene>
<dbReference type="OrthoDB" id="10263782at2759"/>
<evidence type="ECO:0000313" key="2">
    <source>
        <dbReference type="Proteomes" id="UP000245119"/>
    </source>
</evidence>
<dbReference type="Proteomes" id="UP000245119">
    <property type="component" value="Linkage Group LG5"/>
</dbReference>
<dbReference type="PANTHER" id="PTHR13192">
    <property type="entry name" value="MY011 PROTEIN"/>
    <property type="match status" value="1"/>
</dbReference>
<dbReference type="GO" id="GO:0009235">
    <property type="term" value="P:cobalamin metabolic process"/>
    <property type="evidence" value="ECO:0007669"/>
    <property type="project" value="InterPro"/>
</dbReference>
<accession>A0A2T7PBW3</accession>
<keyword evidence="2" id="KW-1185">Reference proteome</keyword>
<evidence type="ECO:0000313" key="1">
    <source>
        <dbReference type="EMBL" id="PVD30905.1"/>
    </source>
</evidence>
<dbReference type="GO" id="GO:0005739">
    <property type="term" value="C:mitochondrion"/>
    <property type="evidence" value="ECO:0007669"/>
    <property type="project" value="TreeGrafter"/>
</dbReference>
<dbReference type="EMBL" id="PZQS01000005">
    <property type="protein sequence ID" value="PVD30905.1"/>
    <property type="molecule type" value="Genomic_DNA"/>
</dbReference>
<dbReference type="InterPro" id="IPR019362">
    <property type="entry name" value="MMADHC"/>
</dbReference>
<dbReference type="STRING" id="400727.A0A2T7PBW3"/>
<reference evidence="1 2" key="1">
    <citation type="submission" date="2018-04" db="EMBL/GenBank/DDBJ databases">
        <title>The genome of golden apple snail Pomacea canaliculata provides insight into stress tolerance and invasive adaptation.</title>
        <authorList>
            <person name="Liu C."/>
            <person name="Liu B."/>
            <person name="Ren Y."/>
            <person name="Zhang Y."/>
            <person name="Wang H."/>
            <person name="Li S."/>
            <person name="Jiang F."/>
            <person name="Yin L."/>
            <person name="Zhang G."/>
            <person name="Qian W."/>
            <person name="Fan W."/>
        </authorList>
    </citation>
    <scope>NUCLEOTIDE SEQUENCE [LARGE SCALE GENOMIC DNA]</scope>
    <source>
        <strain evidence="1">SZHN2017</strain>
        <tissue evidence="1">Muscle</tissue>
    </source>
</reference>
<dbReference type="AlphaFoldDB" id="A0A2T7PBW3"/>
<protein>
    <submittedName>
        <fullName evidence="1">Uncharacterized protein</fullName>
    </submittedName>
</protein>
<comment type="caution">
    <text evidence="1">The sequence shown here is derived from an EMBL/GenBank/DDBJ whole genome shotgun (WGS) entry which is preliminary data.</text>
</comment>
<name>A0A2T7PBW3_POMCA</name>
<sequence>MLTSRSFPPSSGDRVVECENWLPTRNVEKTASTDCDFTHEYLANTVTQVEWPDPALGPLRPVNRHFPLPGQIGATNQSSSDINAKPEELPHYFGDPLTLLPAQPCERHLGVLAHYLNHELKNSVKDMTEPCENTMPKPSDMLECVAYDCPQILRKDFSDLFPDRDISLGPFTALTLSQRTKNDMSAWSYDVEMEREELLETFNGPHTNASFCETDERYRRLGFQIEDLGCCKLFATHSGALTPM</sequence>
<dbReference type="Pfam" id="PF10229">
    <property type="entry name" value="MMADHC"/>
    <property type="match status" value="1"/>
</dbReference>
<proteinExistence type="predicted"/>
<organism evidence="1 2">
    <name type="scientific">Pomacea canaliculata</name>
    <name type="common">Golden apple snail</name>
    <dbReference type="NCBI Taxonomy" id="400727"/>
    <lineage>
        <taxon>Eukaryota</taxon>
        <taxon>Metazoa</taxon>
        <taxon>Spiralia</taxon>
        <taxon>Lophotrochozoa</taxon>
        <taxon>Mollusca</taxon>
        <taxon>Gastropoda</taxon>
        <taxon>Caenogastropoda</taxon>
        <taxon>Architaenioglossa</taxon>
        <taxon>Ampullarioidea</taxon>
        <taxon>Ampullariidae</taxon>
        <taxon>Pomacea</taxon>
    </lineage>
</organism>